<protein>
    <recommendedName>
        <fullName evidence="3">Phage-related protein</fullName>
    </recommendedName>
</protein>
<evidence type="ECO:0000313" key="1">
    <source>
        <dbReference type="EMBL" id="CUO11640.1"/>
    </source>
</evidence>
<reference evidence="1 2" key="1">
    <citation type="submission" date="2015-09" db="EMBL/GenBank/DDBJ databases">
        <authorList>
            <consortium name="Pathogen Informatics"/>
        </authorList>
    </citation>
    <scope>NUCLEOTIDE SEQUENCE [LARGE SCALE GENOMIC DNA]</scope>
    <source>
        <strain evidence="1 2">2789STDY5834876</strain>
    </source>
</reference>
<sequence length="220" mass="24824">MWINNKPLYLFGGKLRMDYSYTSPELENEYFQGRNRSGFTLLANNYNLGTLTLPIVFEGKDSHDAALKKSKFENEAFGRSDIIIGDGFMYFAFLESIGEASFPSGQLIEVTYVFKGIRHGRYREVKKNTVYCESTLPRTDCILEVTVGKNGTNYFVGTVKFPEVKKGEKITVDGINKRILVNGGPNANRAEWKAFPSLVPGLNNVTCKDLLTVGYYPVYF</sequence>
<dbReference type="OrthoDB" id="2067591at2"/>
<evidence type="ECO:0000313" key="2">
    <source>
        <dbReference type="Proteomes" id="UP000095544"/>
    </source>
</evidence>
<dbReference type="STRING" id="39482.ERS852491_01327"/>
<dbReference type="EMBL" id="CYZU01000009">
    <property type="protein sequence ID" value="CUO11640.1"/>
    <property type="molecule type" value="Genomic_DNA"/>
</dbReference>
<accession>A0A174CI77</accession>
<name>A0A174CI77_9FIRM</name>
<dbReference type="AlphaFoldDB" id="A0A174CI77"/>
<evidence type="ECO:0008006" key="3">
    <source>
        <dbReference type="Google" id="ProtNLM"/>
    </source>
</evidence>
<proteinExistence type="predicted"/>
<dbReference type="Proteomes" id="UP000095544">
    <property type="component" value="Unassembled WGS sequence"/>
</dbReference>
<dbReference type="RefSeq" id="WP_055152086.1">
    <property type="nucleotide sequence ID" value="NZ_CYZU01000009.1"/>
</dbReference>
<gene>
    <name evidence="1" type="ORF">ERS852491_01327</name>
</gene>
<organism evidence="1 2">
    <name type="scientific">Faecalicatena contorta</name>
    <dbReference type="NCBI Taxonomy" id="39482"/>
    <lineage>
        <taxon>Bacteria</taxon>
        <taxon>Bacillati</taxon>
        <taxon>Bacillota</taxon>
        <taxon>Clostridia</taxon>
        <taxon>Lachnospirales</taxon>
        <taxon>Lachnospiraceae</taxon>
        <taxon>Faecalicatena</taxon>
    </lineage>
</organism>